<dbReference type="GO" id="GO:0016818">
    <property type="term" value="F:hydrolase activity, acting on acid anhydrides, in phosphorus-containing anhydrides"/>
    <property type="evidence" value="ECO:0007669"/>
    <property type="project" value="InterPro"/>
</dbReference>
<keyword evidence="1" id="KW-0479">Metal-binding</keyword>
<dbReference type="EMBL" id="VNIM01000019">
    <property type="protein sequence ID" value="TVV75586.1"/>
    <property type="molecule type" value="Genomic_DNA"/>
</dbReference>
<evidence type="ECO:0000259" key="4">
    <source>
        <dbReference type="Pfam" id="PF08797"/>
    </source>
</evidence>
<feature type="region of interest" description="Disordered" evidence="3">
    <location>
        <begin position="104"/>
        <end position="131"/>
    </location>
</feature>
<comment type="caution">
    <text evidence="5">The sequence shown here is derived from an EMBL/GenBank/DDBJ whole genome shotgun (WGS) entry which is preliminary data.</text>
</comment>
<dbReference type="GO" id="GO:0003676">
    <property type="term" value="F:nucleic acid binding"/>
    <property type="evidence" value="ECO:0007669"/>
    <property type="project" value="InterPro"/>
</dbReference>
<evidence type="ECO:0000313" key="6">
    <source>
        <dbReference type="Proteomes" id="UP000318681"/>
    </source>
</evidence>
<evidence type="ECO:0000313" key="5">
    <source>
        <dbReference type="EMBL" id="TVV75586.1"/>
    </source>
</evidence>
<gene>
    <name evidence="5" type="ORF">FOY91_06630</name>
</gene>
<organism evidence="5 6">
    <name type="scientific">Alterirhizorhabdus solaris</name>
    <dbReference type="NCBI Taxonomy" id="2529389"/>
    <lineage>
        <taxon>Bacteria</taxon>
        <taxon>Pseudomonadati</taxon>
        <taxon>Pseudomonadota</taxon>
        <taxon>Alphaproteobacteria</taxon>
        <taxon>Sphingomonadales</taxon>
        <taxon>Rhizorhabdaceae</taxon>
        <taxon>Alterirhizorhabdus</taxon>
    </lineage>
</organism>
<dbReference type="Proteomes" id="UP000318681">
    <property type="component" value="Unassembled WGS sequence"/>
</dbReference>
<dbReference type="InterPro" id="IPR014905">
    <property type="entry name" value="HIRAN"/>
</dbReference>
<dbReference type="GO" id="GO:0008270">
    <property type="term" value="F:zinc ion binding"/>
    <property type="evidence" value="ECO:0007669"/>
    <property type="project" value="InterPro"/>
</dbReference>
<protein>
    <recommendedName>
        <fullName evidence="4">HIRAN domain-containing protein</fullName>
    </recommendedName>
</protein>
<keyword evidence="2" id="KW-0378">Hydrolase</keyword>
<accession>A0A558R8A2</accession>
<proteinExistence type="predicted"/>
<feature type="domain" description="HIRAN" evidence="4">
    <location>
        <begin position="5"/>
        <end position="78"/>
    </location>
</feature>
<evidence type="ECO:0000256" key="2">
    <source>
        <dbReference type="ARBA" id="ARBA00022801"/>
    </source>
</evidence>
<reference evidence="5 6" key="1">
    <citation type="submission" date="2019-07" db="EMBL/GenBank/DDBJ databases">
        <title>Sphingomonas solaris sp. nov., isolated from a solar panel from Boston, Massachusetts.</title>
        <authorList>
            <person name="Tanner K."/>
            <person name="Pascual J."/>
            <person name="Mancuso C."/>
            <person name="Pereto J."/>
            <person name="Khalil A."/>
            <person name="Vilanova C."/>
        </authorList>
    </citation>
    <scope>NUCLEOTIDE SEQUENCE [LARGE SCALE GENOMIC DNA]</scope>
    <source>
        <strain evidence="5 6">R4DWN</strain>
    </source>
</reference>
<name>A0A558R8A2_9SPHN</name>
<dbReference type="AlphaFoldDB" id="A0A558R8A2"/>
<feature type="compositionally biased region" description="Acidic residues" evidence="3">
    <location>
        <begin position="112"/>
        <end position="131"/>
    </location>
</feature>
<evidence type="ECO:0000256" key="3">
    <source>
        <dbReference type="SAM" id="MobiDB-lite"/>
    </source>
</evidence>
<sequence length="131" mass="14392">MVDREFSIHVVGVAYLNADGSNRLFAVRTCRPGDPIELRPEPKHPLDEHAIAVVDQRGEQLGYVPADRAPWIGSKMRTDPVTAIFQEETRGGAAIRVRIGEGAPTLPPILPEEVERDDWDAVDPEGPEFGA</sequence>
<keyword evidence="6" id="KW-1185">Reference proteome</keyword>
<dbReference type="Pfam" id="PF08797">
    <property type="entry name" value="HIRAN"/>
    <property type="match status" value="1"/>
</dbReference>
<dbReference type="Gene3D" id="3.30.70.2330">
    <property type="match status" value="1"/>
</dbReference>
<dbReference type="OrthoDB" id="7432909at2"/>
<evidence type="ECO:0000256" key="1">
    <source>
        <dbReference type="ARBA" id="ARBA00022723"/>
    </source>
</evidence>